<dbReference type="PANTHER" id="PTHR38593">
    <property type="entry name" value="BLR2558 PROTEIN"/>
    <property type="match status" value="1"/>
</dbReference>
<dbReference type="Proteomes" id="UP000189739">
    <property type="component" value="Unassembled WGS sequence"/>
</dbReference>
<dbReference type="AlphaFoldDB" id="A0A1S9PMI2"/>
<dbReference type="PROSITE" id="PS51257">
    <property type="entry name" value="PROKAR_LIPOPROTEIN"/>
    <property type="match status" value="1"/>
</dbReference>
<dbReference type="OrthoDB" id="883203at2"/>
<reference evidence="2 3" key="1">
    <citation type="submission" date="2016-07" db="EMBL/GenBank/DDBJ databases">
        <title>Genomic analysis of zinc-resistant bacterium Mucilaginibacter pedocola TBZ30.</title>
        <authorList>
            <person name="Huang J."/>
            <person name="Tang J."/>
        </authorList>
    </citation>
    <scope>NUCLEOTIDE SEQUENCE [LARGE SCALE GENOMIC DNA]</scope>
    <source>
        <strain evidence="2 3">TBZ30</strain>
    </source>
</reference>
<evidence type="ECO:0000259" key="1">
    <source>
        <dbReference type="Pfam" id="PF13628"/>
    </source>
</evidence>
<dbReference type="InterPro" id="IPR012347">
    <property type="entry name" value="Ferritin-like"/>
</dbReference>
<sequence>MKLFPGIVIGFAFLFSICACNNRKGRNYNNVVDAEVQNFVTKGIEGGNAEIQLSQLALKVSKNKAITDYANAMIAAHTDAGTKLKQIATEQKAAIPDTLTKVHTLAIETLSKDTGSAFDRAYIQAMVQDYEQSIALYKTVTGNSNKKITEFAGKALPKLKEHLEQANALCARLQ</sequence>
<gene>
    <name evidence="2" type="ORF">BC343_01655</name>
</gene>
<dbReference type="InterPro" id="IPR025419">
    <property type="entry name" value="DUF4142"/>
</dbReference>
<dbReference type="Pfam" id="PF13628">
    <property type="entry name" value="DUF4142"/>
    <property type="match status" value="1"/>
</dbReference>
<comment type="caution">
    <text evidence="2">The sequence shown here is derived from an EMBL/GenBank/DDBJ whole genome shotgun (WGS) entry which is preliminary data.</text>
</comment>
<dbReference type="PANTHER" id="PTHR38593:SF1">
    <property type="entry name" value="BLR2558 PROTEIN"/>
    <property type="match status" value="1"/>
</dbReference>
<organism evidence="2 3">
    <name type="scientific">Mucilaginibacter pedocola</name>
    <dbReference type="NCBI Taxonomy" id="1792845"/>
    <lineage>
        <taxon>Bacteria</taxon>
        <taxon>Pseudomonadati</taxon>
        <taxon>Bacteroidota</taxon>
        <taxon>Sphingobacteriia</taxon>
        <taxon>Sphingobacteriales</taxon>
        <taxon>Sphingobacteriaceae</taxon>
        <taxon>Mucilaginibacter</taxon>
    </lineage>
</organism>
<name>A0A1S9PMI2_9SPHI</name>
<dbReference type="Gene3D" id="1.20.1260.10">
    <property type="match status" value="1"/>
</dbReference>
<dbReference type="RefSeq" id="WP_078345978.1">
    <property type="nucleotide sequence ID" value="NZ_MBTF01000001.1"/>
</dbReference>
<proteinExistence type="predicted"/>
<feature type="domain" description="DUF4142" evidence="1">
    <location>
        <begin position="37"/>
        <end position="169"/>
    </location>
</feature>
<keyword evidence="3" id="KW-1185">Reference proteome</keyword>
<evidence type="ECO:0000313" key="2">
    <source>
        <dbReference type="EMBL" id="OOQ61798.1"/>
    </source>
</evidence>
<dbReference type="EMBL" id="MBTF01000001">
    <property type="protein sequence ID" value="OOQ61798.1"/>
    <property type="molecule type" value="Genomic_DNA"/>
</dbReference>
<evidence type="ECO:0000313" key="3">
    <source>
        <dbReference type="Proteomes" id="UP000189739"/>
    </source>
</evidence>
<protein>
    <recommendedName>
        <fullName evidence="1">DUF4142 domain-containing protein</fullName>
    </recommendedName>
</protein>
<accession>A0A1S9PMI2</accession>